<organism evidence="1">
    <name type="scientific">Manihot esculenta</name>
    <name type="common">Cassava</name>
    <name type="synonym">Jatropha manihot</name>
    <dbReference type="NCBI Taxonomy" id="3983"/>
    <lineage>
        <taxon>Eukaryota</taxon>
        <taxon>Viridiplantae</taxon>
        <taxon>Streptophyta</taxon>
        <taxon>Embryophyta</taxon>
        <taxon>Tracheophyta</taxon>
        <taxon>Spermatophyta</taxon>
        <taxon>Magnoliopsida</taxon>
        <taxon>eudicotyledons</taxon>
        <taxon>Gunneridae</taxon>
        <taxon>Pentapetalae</taxon>
        <taxon>rosids</taxon>
        <taxon>fabids</taxon>
        <taxon>Malpighiales</taxon>
        <taxon>Euphorbiaceae</taxon>
        <taxon>Crotonoideae</taxon>
        <taxon>Manihoteae</taxon>
        <taxon>Manihot</taxon>
    </lineage>
</organism>
<evidence type="ECO:0000313" key="1">
    <source>
        <dbReference type="EMBL" id="OAY58657.1"/>
    </source>
</evidence>
<accession>A0A2C9WFJ1</accession>
<reference evidence="1" key="1">
    <citation type="submission" date="2016-02" db="EMBL/GenBank/DDBJ databases">
        <title>WGS assembly of Manihot esculenta.</title>
        <authorList>
            <person name="Bredeson J.V."/>
            <person name="Prochnik S.E."/>
            <person name="Lyons J.B."/>
            <person name="Schmutz J."/>
            <person name="Grimwood J."/>
            <person name="Vrebalov J."/>
            <person name="Bart R.S."/>
            <person name="Amuge T."/>
            <person name="Ferguson M.E."/>
            <person name="Green R."/>
            <person name="Putnam N."/>
            <person name="Stites J."/>
            <person name="Rounsley S."/>
            <person name="Rokhsar D.S."/>
        </authorList>
    </citation>
    <scope>NUCLEOTIDE SEQUENCE [LARGE SCALE GENOMIC DNA]</scope>
    <source>
        <tissue evidence="1">Leaf</tissue>
    </source>
</reference>
<dbReference type="AlphaFoldDB" id="A0A2C9WFJ1"/>
<gene>
    <name evidence="1" type="ORF">MANES_02G196800</name>
</gene>
<sequence length="54" mass="5841">MQVLAVASEGKLGTSAIVKVVCFWRSDSDSTRWMETCVCSKEPVPCVCGPESCE</sequence>
<protein>
    <submittedName>
        <fullName evidence="1">Uncharacterized protein</fullName>
    </submittedName>
</protein>
<proteinExistence type="predicted"/>
<dbReference type="EMBL" id="CM004388">
    <property type="protein sequence ID" value="OAY58657.1"/>
    <property type="molecule type" value="Genomic_DNA"/>
</dbReference>
<name>A0A2C9WFJ1_MANES</name>